<comment type="subcellular location">
    <subcellularLocation>
        <location evidence="1">Cytoplasm</location>
    </subcellularLocation>
</comment>
<sequence length="120" mass="13210">MSENVRQTRQQIRAKIAYGCVSSAGEKMKTKDTEDYAQLAKKFPALVHNCGLAQAIAFVQAKEGKTGESYIGHLANTMGEEGDIGSTSRSSDLMTYQRLTREAIESATWLKRYSEALLGD</sequence>
<protein>
    <recommendedName>
        <fullName evidence="5">CRISPR type III-B/RAMP module-associated protein Cmr5</fullName>
    </recommendedName>
</protein>
<dbReference type="EMBL" id="JARFPK010000002">
    <property type="protein sequence ID" value="MDF0589660.1"/>
    <property type="molecule type" value="Genomic_DNA"/>
</dbReference>
<dbReference type="Gene3D" id="1.10.520.30">
    <property type="entry name" value="AF1862-like domain"/>
    <property type="match status" value="1"/>
</dbReference>
<evidence type="ECO:0000256" key="1">
    <source>
        <dbReference type="ARBA" id="ARBA00004496"/>
    </source>
</evidence>
<name>A0ABT5X4P4_9EURY</name>
<keyword evidence="7" id="KW-1185">Reference proteome</keyword>
<evidence type="ECO:0000313" key="7">
    <source>
        <dbReference type="Proteomes" id="UP001220010"/>
    </source>
</evidence>
<dbReference type="RefSeq" id="WP_316965423.1">
    <property type="nucleotide sequence ID" value="NZ_JARFPK010000002.1"/>
</dbReference>
<dbReference type="Proteomes" id="UP001220010">
    <property type="component" value="Unassembled WGS sequence"/>
</dbReference>
<dbReference type="InterPro" id="IPR023101">
    <property type="entry name" value="AF1862-like_dom_sf"/>
</dbReference>
<evidence type="ECO:0000256" key="4">
    <source>
        <dbReference type="ARBA" id="ARBA00023118"/>
    </source>
</evidence>
<reference evidence="6 7" key="1">
    <citation type="submission" date="2023-03" db="EMBL/GenBank/DDBJ databases">
        <title>WGS of Methanotrichaceae archaeon Mx.</title>
        <authorList>
            <person name="Sorokin D.Y."/>
            <person name="Merkel A.Y."/>
        </authorList>
    </citation>
    <scope>NUCLEOTIDE SEQUENCE [LARGE SCALE GENOMIC DNA]</scope>
    <source>
        <strain evidence="6 7">Mx</strain>
    </source>
</reference>
<dbReference type="SUPFAM" id="SSF158568">
    <property type="entry name" value="AF1862-like"/>
    <property type="match status" value="1"/>
</dbReference>
<organism evidence="6 7">
    <name type="scientific">Candidatus Methanocrinis natronophilus</name>
    <dbReference type="NCBI Taxonomy" id="3033396"/>
    <lineage>
        <taxon>Archaea</taxon>
        <taxon>Methanobacteriati</taxon>
        <taxon>Methanobacteriota</taxon>
        <taxon>Stenosarchaea group</taxon>
        <taxon>Methanomicrobia</taxon>
        <taxon>Methanotrichales</taxon>
        <taxon>Methanotrichaceae</taxon>
        <taxon>Methanocrinis</taxon>
    </lineage>
</organism>
<dbReference type="Pfam" id="PF09701">
    <property type="entry name" value="Cas_Cmr5"/>
    <property type="match status" value="1"/>
</dbReference>
<evidence type="ECO:0000256" key="5">
    <source>
        <dbReference type="ARBA" id="ARBA00030001"/>
    </source>
</evidence>
<proteinExistence type="inferred from homology"/>
<accession>A0ABT5X4P4</accession>
<keyword evidence="3" id="KW-0963">Cytoplasm</keyword>
<dbReference type="InterPro" id="IPR010160">
    <property type="entry name" value="CRISPR-assoc_prot_Cmr5"/>
</dbReference>
<keyword evidence="4" id="KW-0051">Antiviral defense</keyword>
<evidence type="ECO:0000256" key="2">
    <source>
        <dbReference type="ARBA" id="ARBA00006161"/>
    </source>
</evidence>
<evidence type="ECO:0000313" key="6">
    <source>
        <dbReference type="EMBL" id="MDF0589660.1"/>
    </source>
</evidence>
<comment type="similarity">
    <text evidence="2">Belongs to the CRISPR system Cmr5 family.</text>
</comment>
<evidence type="ECO:0000256" key="3">
    <source>
        <dbReference type="ARBA" id="ARBA00022490"/>
    </source>
</evidence>
<gene>
    <name evidence="6" type="primary">cmr5</name>
    <name evidence="6" type="ORF">P0O15_00510</name>
</gene>
<dbReference type="NCBIfam" id="TIGR01881">
    <property type="entry name" value="cas_Cmr5"/>
    <property type="match status" value="1"/>
</dbReference>
<comment type="caution">
    <text evidence="6">The sequence shown here is derived from an EMBL/GenBank/DDBJ whole genome shotgun (WGS) entry which is preliminary data.</text>
</comment>